<sequence>MSETRPPPRRRKPVLINLQGHKAYFLSKKEN</sequence>
<evidence type="ECO:0000313" key="2">
    <source>
        <dbReference type="EMBL" id="DAF48819.1"/>
    </source>
</evidence>
<dbReference type="EMBL" id="BK032574">
    <property type="protein sequence ID" value="DAF48819.1"/>
    <property type="molecule type" value="Genomic_DNA"/>
</dbReference>
<evidence type="ECO:0000256" key="1">
    <source>
        <dbReference type="SAM" id="MobiDB-lite"/>
    </source>
</evidence>
<name>A0A8S5SDG1_9CAUD</name>
<reference evidence="2" key="1">
    <citation type="journal article" date="2021" name="Proc. Natl. Acad. Sci. U.S.A.">
        <title>A Catalog of Tens of Thousands of Viruses from Human Metagenomes Reveals Hidden Associations with Chronic Diseases.</title>
        <authorList>
            <person name="Tisza M.J."/>
            <person name="Buck C.B."/>
        </authorList>
    </citation>
    <scope>NUCLEOTIDE SEQUENCE</scope>
    <source>
        <strain evidence="2">CtfWc3</strain>
    </source>
</reference>
<accession>A0A8S5SDG1</accession>
<protein>
    <submittedName>
        <fullName evidence="2">Uncharacterized protein</fullName>
    </submittedName>
</protein>
<organism evidence="2">
    <name type="scientific">Myoviridae sp. ctfWc3</name>
    <dbReference type="NCBI Taxonomy" id="2827697"/>
    <lineage>
        <taxon>Viruses</taxon>
        <taxon>Duplodnaviria</taxon>
        <taxon>Heunggongvirae</taxon>
        <taxon>Uroviricota</taxon>
        <taxon>Caudoviricetes</taxon>
    </lineage>
</organism>
<feature type="region of interest" description="Disordered" evidence="1">
    <location>
        <begin position="1"/>
        <end position="31"/>
    </location>
</feature>
<proteinExistence type="predicted"/>